<sequence length="369" mass="40958">MKAEAIVCGGAHLAPRMCPATSRYRSRPVVRHGDPERACKGSGCNHGALLGRGRVGRLGLGAPRAVAEGEPVGPESSIPLGDDNVWELDFCSRPLLDERGKKKWELLVCNSSRTFEHSEFLPNNKINSVVLRETLERIVEAQGGKKPRKVLYFRTQLQTIVTRALNEMQVKAVASKRCFSLMSWLDERLETVYKPDPGYDPKVSTGFAEQEAIPKALKDALRGERWFFVQMDWKSLKEEMKDVLEGRAFGEIFDPVAQTNIGVTDDTLIPGIAVFSRRAGPLAGWTGSMDLSNIKPDKKRACLILETGVNNKWEYAAFEKTEENIAEAQAWETAKNGVGGLHFLAIQDNPDAEVCAGLWLLLDRPLPKI</sequence>
<feature type="domain" description="RNA-binding protein Tab2-like N-terminal" evidence="1">
    <location>
        <begin position="85"/>
        <end position="188"/>
    </location>
</feature>
<gene>
    <name evidence="3" type="ORF">HKI87_02g12270</name>
</gene>
<keyword evidence="4" id="KW-1185">Reference proteome</keyword>
<feature type="domain" description="RNA-binding protein Tab2/Atab2 C-terminal" evidence="2">
    <location>
        <begin position="210"/>
        <end position="361"/>
    </location>
</feature>
<accession>A0AAX4P1T2</accession>
<evidence type="ECO:0000313" key="3">
    <source>
        <dbReference type="EMBL" id="WZN59701.1"/>
    </source>
</evidence>
<dbReference type="EMBL" id="CP151502">
    <property type="protein sequence ID" value="WZN59701.1"/>
    <property type="molecule type" value="Genomic_DNA"/>
</dbReference>
<dbReference type="GO" id="GO:0003723">
    <property type="term" value="F:RNA binding"/>
    <property type="evidence" value="ECO:0007669"/>
    <property type="project" value="InterPro"/>
</dbReference>
<name>A0AAX4P1T2_9CHLO</name>
<dbReference type="InterPro" id="IPR009472">
    <property type="entry name" value="Tab2-like"/>
</dbReference>
<evidence type="ECO:0000259" key="2">
    <source>
        <dbReference type="Pfam" id="PF20429"/>
    </source>
</evidence>
<dbReference type="InterPro" id="IPR046761">
    <property type="entry name" value="Tab2-like_C"/>
</dbReference>
<dbReference type="Pfam" id="PF06485">
    <property type="entry name" value="Tab2-like_N"/>
    <property type="match status" value="1"/>
</dbReference>
<dbReference type="Proteomes" id="UP001472866">
    <property type="component" value="Chromosome 02"/>
</dbReference>
<organism evidence="3 4">
    <name type="scientific">Chloropicon roscoffensis</name>
    <dbReference type="NCBI Taxonomy" id="1461544"/>
    <lineage>
        <taxon>Eukaryota</taxon>
        <taxon>Viridiplantae</taxon>
        <taxon>Chlorophyta</taxon>
        <taxon>Chloropicophyceae</taxon>
        <taxon>Chloropicales</taxon>
        <taxon>Chloropicaceae</taxon>
        <taxon>Chloropicon</taxon>
    </lineage>
</organism>
<evidence type="ECO:0000259" key="1">
    <source>
        <dbReference type="Pfam" id="PF06485"/>
    </source>
</evidence>
<reference evidence="3 4" key="1">
    <citation type="submission" date="2024-03" db="EMBL/GenBank/DDBJ databases">
        <title>Complete genome sequence of the green alga Chloropicon roscoffensis RCC1871.</title>
        <authorList>
            <person name="Lemieux C."/>
            <person name="Pombert J.-F."/>
            <person name="Otis C."/>
            <person name="Turmel M."/>
        </authorList>
    </citation>
    <scope>NUCLEOTIDE SEQUENCE [LARGE SCALE GENOMIC DNA]</scope>
    <source>
        <strain evidence="3 4">RCC1871</strain>
    </source>
</reference>
<dbReference type="PANTHER" id="PTHR34556:SF2">
    <property type="entry name" value="PROTEIN TAB2 HOMOLOG, CHLOROPLASTIC"/>
    <property type="match status" value="1"/>
</dbReference>
<dbReference type="Pfam" id="PF20429">
    <property type="entry name" value="Tab2-like_C"/>
    <property type="match status" value="1"/>
</dbReference>
<dbReference type="AlphaFoldDB" id="A0AAX4P1T2"/>
<dbReference type="InterPro" id="IPR046760">
    <property type="entry name" value="Tab2-like_N"/>
</dbReference>
<evidence type="ECO:0000313" key="4">
    <source>
        <dbReference type="Proteomes" id="UP001472866"/>
    </source>
</evidence>
<dbReference type="PANTHER" id="PTHR34556">
    <property type="match status" value="1"/>
</dbReference>
<proteinExistence type="predicted"/>
<protein>
    <submittedName>
        <fullName evidence="3">RNA-binding protein Tab2</fullName>
    </submittedName>
</protein>